<protein>
    <submittedName>
        <fullName evidence="2">SET domain-containing protein</fullName>
    </submittedName>
</protein>
<organism evidence="1 2">
    <name type="scientific">Parastrongyloides trichosuri</name>
    <name type="common">Possum-specific nematode worm</name>
    <dbReference type="NCBI Taxonomy" id="131310"/>
    <lineage>
        <taxon>Eukaryota</taxon>
        <taxon>Metazoa</taxon>
        <taxon>Ecdysozoa</taxon>
        <taxon>Nematoda</taxon>
        <taxon>Chromadorea</taxon>
        <taxon>Rhabditida</taxon>
        <taxon>Tylenchina</taxon>
        <taxon>Panagrolaimomorpha</taxon>
        <taxon>Strongyloidoidea</taxon>
        <taxon>Strongyloididae</taxon>
        <taxon>Parastrongyloides</taxon>
    </lineage>
</organism>
<proteinExistence type="predicted"/>
<sequence>MVKNKFKGKSYISKEFILSDSSDDEKKEEKSEIWRQNMSGIFQRSLEKDKEEVVKRRRPERRIKAVELMTKNLEITSDIFTDINEKNKGTKFFKGIPTLPACSVTNVSDSEEDVSAPPKKKKASKIVIQNEDEKVNDEMKLKLLKQCSKIENKKLKYLPDDGGIMRKGYPFYHWVRTDLDDNYKYRLKQHNITLRYGQFTEEEDERMIKNWKSYCKKFGTKEEELFWYIGGCSNDGRGRDFRKEENEYIERTALFPRLCKGLDDRMGYSVVRRLLILYSPITFISDNKYIRNLTKEDKENIINMLKKYNYNCKRVAFEVGQTWLVVANVLRIHRMETDYPYFAMGYIYNEVEKVSLKSMEEIMTSDEDVEDLKATFVSLAQKIPNSTSDSISIVFKTLKEYIAEDMKKSGDFKKTILNVLPWRHCKPTTKEAYIEFLNLRLNNIENGEGSTPKDEIFYEIMKEKRFYLNSPDYPKIGFTKAHKKYKTVFKIYGKDKKIFNSGKIYNNLRIEKYIIENLIEDGGSITKLKANGQLFTEALENALLMYSE</sequence>
<evidence type="ECO:0000313" key="1">
    <source>
        <dbReference type="Proteomes" id="UP000038045"/>
    </source>
</evidence>
<dbReference type="Proteomes" id="UP000038045">
    <property type="component" value="Unplaced"/>
</dbReference>
<name>A0A0N4ZUE4_PARTI</name>
<dbReference type="STRING" id="131310.A0A0N4ZUE4"/>
<accession>A0A0N4ZUE4</accession>
<dbReference type="AlphaFoldDB" id="A0A0N4ZUE4"/>
<keyword evidence="1" id="KW-1185">Reference proteome</keyword>
<reference evidence="2" key="1">
    <citation type="submission" date="2017-02" db="UniProtKB">
        <authorList>
            <consortium name="WormBaseParasite"/>
        </authorList>
    </citation>
    <scope>IDENTIFICATION</scope>
</reference>
<evidence type="ECO:0000313" key="2">
    <source>
        <dbReference type="WBParaSite" id="PTRK_0001220700.1"/>
    </source>
</evidence>
<dbReference type="WBParaSite" id="PTRK_0001220700.1">
    <property type="protein sequence ID" value="PTRK_0001220700.1"/>
    <property type="gene ID" value="PTRK_0001220700"/>
</dbReference>